<proteinExistence type="predicted"/>
<reference evidence="1 2" key="1">
    <citation type="submission" date="2023-01" db="EMBL/GenBank/DDBJ databases">
        <title>Analysis of 21 Apiospora genomes using comparative genomics revels a genus with tremendous synthesis potential of carbohydrate active enzymes and secondary metabolites.</title>
        <authorList>
            <person name="Sorensen T."/>
        </authorList>
    </citation>
    <scope>NUCLEOTIDE SEQUENCE [LARGE SCALE GENOMIC DNA]</scope>
    <source>
        <strain evidence="1 2">CBS 117206</strain>
    </source>
</reference>
<name>A0AAW0REX9_9PEZI</name>
<dbReference type="EMBL" id="JAQQWP010000001">
    <property type="protein sequence ID" value="KAK8133279.1"/>
    <property type="molecule type" value="Genomic_DNA"/>
</dbReference>
<sequence>MASENLDDYGFDIGLIEMGDEGNSFRTQNDPSAPFQRRNIVERKGIIDIRCIAKDVVHGYMNNGDEPATLLVYDFQFDPREAGRRILSADIELFYSSTDGRQPEVVDIAPKGRNILAQTTQSETISTSTNLSAGADLAGAQLGGEQKWEKAINRERTDATRVIGSIDLKNRTWGESNTASWTLLENESVKTGVPAHLLVAVLLKRPDEDMEFQCACKIRSSVDLVSRLVRLFGSKPKDDPILYNPTLPSTSILRPYDLSNLGQIELQELSRVEFTNTDT</sequence>
<dbReference type="Proteomes" id="UP001392437">
    <property type="component" value="Unassembled WGS sequence"/>
</dbReference>
<evidence type="ECO:0000313" key="2">
    <source>
        <dbReference type="Proteomes" id="UP001392437"/>
    </source>
</evidence>
<comment type="caution">
    <text evidence="1">The sequence shown here is derived from an EMBL/GenBank/DDBJ whole genome shotgun (WGS) entry which is preliminary data.</text>
</comment>
<accession>A0AAW0REX9</accession>
<keyword evidence="2" id="KW-1185">Reference proteome</keyword>
<evidence type="ECO:0000313" key="1">
    <source>
        <dbReference type="EMBL" id="KAK8133279.1"/>
    </source>
</evidence>
<dbReference type="AlphaFoldDB" id="A0AAW0REX9"/>
<gene>
    <name evidence="1" type="ORF">PG999_001452</name>
</gene>
<protein>
    <submittedName>
        <fullName evidence="1">Uncharacterized protein</fullName>
    </submittedName>
</protein>
<organism evidence="1 2">
    <name type="scientific">Apiospora kogelbergensis</name>
    <dbReference type="NCBI Taxonomy" id="1337665"/>
    <lineage>
        <taxon>Eukaryota</taxon>
        <taxon>Fungi</taxon>
        <taxon>Dikarya</taxon>
        <taxon>Ascomycota</taxon>
        <taxon>Pezizomycotina</taxon>
        <taxon>Sordariomycetes</taxon>
        <taxon>Xylariomycetidae</taxon>
        <taxon>Amphisphaeriales</taxon>
        <taxon>Apiosporaceae</taxon>
        <taxon>Apiospora</taxon>
    </lineage>
</organism>